<comment type="caution">
    <text evidence="2">The sequence shown here is derived from an EMBL/GenBank/DDBJ whole genome shotgun (WGS) entry which is preliminary data.</text>
</comment>
<name>A0ABV9MGB7_9BACL</name>
<dbReference type="EMBL" id="JBHSGL010000005">
    <property type="protein sequence ID" value="MFC4713628.1"/>
    <property type="molecule type" value="Genomic_DNA"/>
</dbReference>
<reference evidence="3" key="1">
    <citation type="journal article" date="2019" name="Int. J. Syst. Evol. Microbiol.">
        <title>The Global Catalogue of Microorganisms (GCM) 10K type strain sequencing project: providing services to taxonomists for standard genome sequencing and annotation.</title>
        <authorList>
            <consortium name="The Broad Institute Genomics Platform"/>
            <consortium name="The Broad Institute Genome Sequencing Center for Infectious Disease"/>
            <person name="Wu L."/>
            <person name="Ma J."/>
        </authorList>
    </citation>
    <scope>NUCLEOTIDE SEQUENCE [LARGE SCALE GENOMIC DNA]</scope>
    <source>
        <strain evidence="3">CGMCC 1.12151</strain>
    </source>
</reference>
<keyword evidence="2" id="KW-0012">Acyltransferase</keyword>
<proteinExistence type="predicted"/>
<dbReference type="RefSeq" id="WP_377279329.1">
    <property type="nucleotide sequence ID" value="NZ_JBHSGL010000005.1"/>
</dbReference>
<keyword evidence="2" id="KW-0808">Transferase</keyword>
<evidence type="ECO:0000313" key="2">
    <source>
        <dbReference type="EMBL" id="MFC4713628.1"/>
    </source>
</evidence>
<dbReference type="GO" id="GO:0016746">
    <property type="term" value="F:acyltransferase activity"/>
    <property type="evidence" value="ECO:0007669"/>
    <property type="project" value="UniProtKB-KW"/>
</dbReference>
<dbReference type="Proteomes" id="UP001595932">
    <property type="component" value="Unassembled WGS sequence"/>
</dbReference>
<keyword evidence="3" id="KW-1185">Reference proteome</keyword>
<feature type="domain" description="N-acetyltransferase" evidence="1">
    <location>
        <begin position="15"/>
        <end position="136"/>
    </location>
</feature>
<accession>A0ABV9MGB7</accession>
<gene>
    <name evidence="2" type="ORF">ACFO5U_12170</name>
</gene>
<protein>
    <submittedName>
        <fullName evidence="2">GNAT family N-acetyltransferase</fullName>
        <ecNumber evidence="2">2.3.-.-</ecNumber>
    </submittedName>
</protein>
<sequence>MTFATREMGEADARAIMHWRYPPPYDLYNGEDSDDSLKEMVDGSYHVVTLQGELFGFYCAGKSAQVPAGEKFGLYPAGPVDIGLGMKPDNTGTGRGAAFLSYILRDIACHHPGKPLRLTVATFNARAIALYTQAGFIANGEFATDSASFQVMEKPSAGA</sequence>
<dbReference type="SUPFAM" id="SSF55729">
    <property type="entry name" value="Acyl-CoA N-acyltransferases (Nat)"/>
    <property type="match status" value="1"/>
</dbReference>
<dbReference type="InterPro" id="IPR000182">
    <property type="entry name" value="GNAT_dom"/>
</dbReference>
<dbReference type="Gene3D" id="3.40.630.30">
    <property type="match status" value="1"/>
</dbReference>
<evidence type="ECO:0000313" key="3">
    <source>
        <dbReference type="Proteomes" id="UP001595932"/>
    </source>
</evidence>
<evidence type="ECO:0000259" key="1">
    <source>
        <dbReference type="Pfam" id="PF00583"/>
    </source>
</evidence>
<dbReference type="EC" id="2.3.-.-" evidence="2"/>
<organism evidence="2 3">
    <name type="scientific">Planococcus dechangensis</name>
    <dbReference type="NCBI Taxonomy" id="1176255"/>
    <lineage>
        <taxon>Bacteria</taxon>
        <taxon>Bacillati</taxon>
        <taxon>Bacillota</taxon>
        <taxon>Bacilli</taxon>
        <taxon>Bacillales</taxon>
        <taxon>Caryophanaceae</taxon>
        <taxon>Planococcus</taxon>
    </lineage>
</organism>
<dbReference type="Pfam" id="PF00583">
    <property type="entry name" value="Acetyltransf_1"/>
    <property type="match status" value="1"/>
</dbReference>
<dbReference type="InterPro" id="IPR016181">
    <property type="entry name" value="Acyl_CoA_acyltransferase"/>
</dbReference>